<feature type="chain" id="PRO_5001514943" evidence="1">
    <location>
        <begin position="20"/>
        <end position="210"/>
    </location>
</feature>
<evidence type="ECO:0000256" key="1">
    <source>
        <dbReference type="SAM" id="SignalP"/>
    </source>
</evidence>
<dbReference type="AlphaFoldDB" id="A0A023FF92"/>
<reference evidence="2" key="1">
    <citation type="submission" date="2014-03" db="EMBL/GenBank/DDBJ databases">
        <title>The sialotranscriptome of Amblyomma triste, Amblyomma parvum and Amblyomma cajennense ticks, uncovered by 454-based RNA-seq.</title>
        <authorList>
            <person name="Garcia G.R."/>
            <person name="Gardinassi L.G."/>
            <person name="Ribeiro J.M."/>
            <person name="Anatriello E."/>
            <person name="Ferreira B.R."/>
            <person name="Moreira H.N."/>
            <person name="Mafra C."/>
            <person name="Olegario M.M."/>
            <person name="Szabo P.J."/>
            <person name="Miranda-Santos I.K."/>
            <person name="Maruyama S.R."/>
        </authorList>
    </citation>
    <scope>NUCLEOTIDE SEQUENCE</scope>
    <source>
        <strain evidence="2">Uberlandia</strain>
        <tissue evidence="2">Salivary glands</tissue>
    </source>
</reference>
<keyword evidence="1" id="KW-0732">Signal</keyword>
<dbReference type="EMBL" id="GBBK01004732">
    <property type="protein sequence ID" value="JAC19750.1"/>
    <property type="molecule type" value="mRNA"/>
</dbReference>
<name>A0A023FF92_AMBCJ</name>
<organism evidence="2">
    <name type="scientific">Amblyomma cajennense</name>
    <name type="common">Cayenne tick</name>
    <name type="synonym">Acarus cajennensis</name>
    <dbReference type="NCBI Taxonomy" id="34607"/>
    <lineage>
        <taxon>Eukaryota</taxon>
        <taxon>Metazoa</taxon>
        <taxon>Ecdysozoa</taxon>
        <taxon>Arthropoda</taxon>
        <taxon>Chelicerata</taxon>
        <taxon>Arachnida</taxon>
        <taxon>Acari</taxon>
        <taxon>Parasitiformes</taxon>
        <taxon>Ixodida</taxon>
        <taxon>Ixodoidea</taxon>
        <taxon>Ixodidae</taxon>
        <taxon>Amblyomminae</taxon>
        <taxon>Amblyomma</taxon>
    </lineage>
</organism>
<proteinExistence type="evidence at transcript level"/>
<protein>
    <submittedName>
        <fullName evidence="2">Putative secreted protein</fullName>
    </submittedName>
</protein>
<sequence>MAVSALAFALFAGLSVGHAAEHQFKVAPGRCSGAPEIDFTESINAYLRRIPNNITMPINPDRTWPMGIKISSSQVTGLASLWAYKQYHTFCAGNSTLMEVVVFADDPLTFGLNWKSCTGHRGKLETKVSSSKLRLYFMPEPTPEDPTKVIMYNIEAESLDRPALLIEGAPSGLRGLVGILNVVAMPYIELFWRRFLGVDVMSLLRDDLRI</sequence>
<feature type="signal peptide" evidence="1">
    <location>
        <begin position="1"/>
        <end position="19"/>
    </location>
</feature>
<accession>A0A023FF92</accession>
<evidence type="ECO:0000313" key="2">
    <source>
        <dbReference type="EMBL" id="JAC19750.1"/>
    </source>
</evidence>